<dbReference type="InterPro" id="IPR001789">
    <property type="entry name" value="Sig_transdc_resp-reg_receiver"/>
</dbReference>
<dbReference type="InterPro" id="IPR058245">
    <property type="entry name" value="NreC/VraR/RcsB-like_REC"/>
</dbReference>
<dbReference type="PANTHER" id="PTHR44591:SF3">
    <property type="entry name" value="RESPONSE REGULATORY DOMAIN-CONTAINING PROTEIN"/>
    <property type="match status" value="1"/>
</dbReference>
<feature type="domain" description="Response regulatory" evidence="3">
    <location>
        <begin position="8"/>
        <end position="123"/>
    </location>
</feature>
<evidence type="ECO:0000256" key="2">
    <source>
        <dbReference type="PROSITE-ProRule" id="PRU00169"/>
    </source>
</evidence>
<feature type="modified residue" description="4-aspartylphosphate" evidence="2">
    <location>
        <position position="58"/>
    </location>
</feature>
<dbReference type="AlphaFoldDB" id="A0A1S1RH89"/>
<dbReference type="PROSITE" id="PS50110">
    <property type="entry name" value="RESPONSE_REGULATORY"/>
    <property type="match status" value="1"/>
</dbReference>
<dbReference type="GO" id="GO:0016301">
    <property type="term" value="F:kinase activity"/>
    <property type="evidence" value="ECO:0007669"/>
    <property type="project" value="UniProtKB-KW"/>
</dbReference>
<dbReference type="CDD" id="cd17535">
    <property type="entry name" value="REC_NarL-like"/>
    <property type="match status" value="1"/>
</dbReference>
<proteinExistence type="predicted"/>
<dbReference type="Proteomes" id="UP000179769">
    <property type="component" value="Unassembled WGS sequence"/>
</dbReference>
<name>A0A1S1RH89_9ACTN</name>
<dbReference type="Pfam" id="PF00072">
    <property type="entry name" value="Response_reg"/>
    <property type="match status" value="1"/>
</dbReference>
<organism evidence="4 5">
    <name type="scientific">Parafrankia soli</name>
    <dbReference type="NCBI Taxonomy" id="2599596"/>
    <lineage>
        <taxon>Bacteria</taxon>
        <taxon>Bacillati</taxon>
        <taxon>Actinomycetota</taxon>
        <taxon>Actinomycetes</taxon>
        <taxon>Frankiales</taxon>
        <taxon>Frankiaceae</taxon>
        <taxon>Parafrankia</taxon>
    </lineage>
</organism>
<keyword evidence="1 2" id="KW-0597">Phosphoprotein</keyword>
<dbReference type="Gene3D" id="3.40.50.2300">
    <property type="match status" value="1"/>
</dbReference>
<evidence type="ECO:0000313" key="4">
    <source>
        <dbReference type="EMBL" id="OHV45111.1"/>
    </source>
</evidence>
<dbReference type="PANTHER" id="PTHR44591">
    <property type="entry name" value="STRESS RESPONSE REGULATOR PROTEIN 1"/>
    <property type="match status" value="1"/>
</dbReference>
<dbReference type="EMBL" id="MAXA01000014">
    <property type="protein sequence ID" value="OHV45111.1"/>
    <property type="molecule type" value="Genomic_DNA"/>
</dbReference>
<protein>
    <submittedName>
        <fullName evidence="4">Histidine kinase</fullName>
    </submittedName>
</protein>
<reference evidence="5" key="1">
    <citation type="submission" date="2016-07" db="EMBL/GenBank/DDBJ databases">
        <title>Frankia sp. NRRL B-16219 Genome sequencing.</title>
        <authorList>
            <person name="Ghodhbane-Gtari F."/>
            <person name="Swanson E."/>
            <person name="Gueddou A."/>
            <person name="Louati M."/>
            <person name="Nouioui I."/>
            <person name="Hezbri K."/>
            <person name="Abebe-Akele F."/>
            <person name="Simpson S."/>
            <person name="Morris K."/>
            <person name="Thomas K."/>
            <person name="Gtari M."/>
            <person name="Tisa L.S."/>
        </authorList>
    </citation>
    <scope>NUCLEOTIDE SEQUENCE [LARGE SCALE GENOMIC DNA]</scope>
    <source>
        <strain evidence="5">NRRL B-16219</strain>
    </source>
</reference>
<dbReference type="GO" id="GO:0000160">
    <property type="term" value="P:phosphorelay signal transduction system"/>
    <property type="evidence" value="ECO:0007669"/>
    <property type="project" value="InterPro"/>
</dbReference>
<comment type="caution">
    <text evidence="4">The sequence shown here is derived from an EMBL/GenBank/DDBJ whole genome shotgun (WGS) entry which is preliminary data.</text>
</comment>
<keyword evidence="4" id="KW-0808">Transferase</keyword>
<keyword evidence="4" id="KW-0418">Kinase</keyword>
<gene>
    <name evidence="4" type="ORF">BBK14_10200</name>
</gene>
<evidence type="ECO:0000256" key="1">
    <source>
        <dbReference type="ARBA" id="ARBA00022553"/>
    </source>
</evidence>
<accession>A0A1S1RH89</accession>
<evidence type="ECO:0000313" key="5">
    <source>
        <dbReference type="Proteomes" id="UP000179769"/>
    </source>
</evidence>
<keyword evidence="5" id="KW-1185">Reference proteome</keyword>
<dbReference type="SMART" id="SM00448">
    <property type="entry name" value="REC"/>
    <property type="match status" value="1"/>
</dbReference>
<dbReference type="OrthoDB" id="7352332at2"/>
<sequence>MDRVAVGRVFIVDDSEPFRAVARALLESGGYQVVGDAGTGAEALAGVPEAGPDVVLLDIALPDMDGFSVCRALRRTAPDATVVFCSVRDAEHYGDAVERSSAAGFLPKSTLSAAALALIVARRAERR</sequence>
<dbReference type="SUPFAM" id="SSF52172">
    <property type="entry name" value="CheY-like"/>
    <property type="match status" value="1"/>
</dbReference>
<evidence type="ECO:0000259" key="3">
    <source>
        <dbReference type="PROSITE" id="PS50110"/>
    </source>
</evidence>
<dbReference type="InterPro" id="IPR050595">
    <property type="entry name" value="Bact_response_regulator"/>
</dbReference>
<dbReference type="InterPro" id="IPR011006">
    <property type="entry name" value="CheY-like_superfamily"/>
</dbReference>